<dbReference type="InterPro" id="IPR026906">
    <property type="entry name" value="LRR_5"/>
</dbReference>
<accession>A0AAW5CVZ4</accession>
<evidence type="ECO:0000313" key="1">
    <source>
        <dbReference type="EMBL" id="MCG5035142.1"/>
    </source>
</evidence>
<evidence type="ECO:0000313" key="2">
    <source>
        <dbReference type="Proteomes" id="UP001200089"/>
    </source>
</evidence>
<dbReference type="EMBL" id="JAKNDE010000032">
    <property type="protein sequence ID" value="MCG5035142.1"/>
    <property type="molecule type" value="Genomic_DNA"/>
</dbReference>
<dbReference type="PANTHER" id="PTHR45661:SF3">
    <property type="entry name" value="IG-LIKE DOMAIN-CONTAINING PROTEIN"/>
    <property type="match status" value="1"/>
</dbReference>
<dbReference type="AlphaFoldDB" id="A0AAW5CVZ4"/>
<dbReference type="SUPFAM" id="SSF52058">
    <property type="entry name" value="L domain-like"/>
    <property type="match status" value="1"/>
</dbReference>
<name>A0AAW5CVZ4_9FIRM</name>
<dbReference type="InterPro" id="IPR032675">
    <property type="entry name" value="LRR_dom_sf"/>
</dbReference>
<dbReference type="InterPro" id="IPR053139">
    <property type="entry name" value="Surface_bspA-like"/>
</dbReference>
<dbReference type="PANTHER" id="PTHR45661">
    <property type="entry name" value="SURFACE ANTIGEN"/>
    <property type="match status" value="1"/>
</dbReference>
<protein>
    <submittedName>
        <fullName evidence="1">Leucine-rich repeat domain-containing protein</fullName>
    </submittedName>
</protein>
<dbReference type="RefSeq" id="WP_237972672.1">
    <property type="nucleotide sequence ID" value="NZ_JAKNDE010000032.1"/>
</dbReference>
<gene>
    <name evidence="1" type="ORF">L0P48_16250</name>
</gene>
<sequence>MSKANLKNYRWETVDDVDFFTNGVVCTDISMKDTVKQLCFQHMAIDIDRGNKKVFPNVEEIYIGPEVAIICIPNRMFPNVKHVKSDSKVFKSGKYLIVKSTLRLLNAFGQSEDTPLDGSDFISINEYALDGCKSHEFVNLFPVGTTYENSFTGSGFMEQPFVNGLKAFRTEYGTTILGIDENADTVILPEGKIKFHQLKHTKCVKVSDAKSLYYAARLTPEKLILEPGSSTAEPFDNADDFVEALSGIRSLKTIESHTPKYKTIDGILYNKDMSTLLVCPRGKNGSVTIPEGVTEIKAFAFANSKIEEVSFPDSLKKIEKNAFYECSRLKSVDFGNGIEEIGGVMAFAFCSITKLEIPPQVKTIGDGAFYYCDELKEVKFNEGLQEIGNDAFSKCDLIKNLDFPETLRYIGNCAFHPGILRTEDITVTLKSIPSNFIAAFVKAEKSSGTICINVHVDNASDMFDFVIPEYMSHHGFLTTAAAFDMLPGKKAVEILNEAYIFAISTTSRSITAFKVYKKTKDEKIKKAIQENYLLTALSIIAFMTEDDFMDFLKLVEVKYNKRILNGLLKKGWLPSISYILQNTKETEKEDFALS</sequence>
<organism evidence="1 2">
    <name type="scientific">Blautia massiliensis</name>
    <name type="common">ex Durand et al. 2017</name>
    <dbReference type="NCBI Taxonomy" id="1737424"/>
    <lineage>
        <taxon>Bacteria</taxon>
        <taxon>Bacillati</taxon>
        <taxon>Bacillota</taxon>
        <taxon>Clostridia</taxon>
        <taxon>Lachnospirales</taxon>
        <taxon>Lachnospiraceae</taxon>
        <taxon>Blautia</taxon>
    </lineage>
</organism>
<dbReference type="Gene3D" id="3.80.10.10">
    <property type="entry name" value="Ribonuclease Inhibitor"/>
    <property type="match status" value="2"/>
</dbReference>
<comment type="caution">
    <text evidence="1">The sequence shown here is derived from an EMBL/GenBank/DDBJ whole genome shotgun (WGS) entry which is preliminary data.</text>
</comment>
<proteinExistence type="predicted"/>
<dbReference type="Pfam" id="PF13306">
    <property type="entry name" value="LRR_5"/>
    <property type="match status" value="2"/>
</dbReference>
<reference evidence="1" key="1">
    <citation type="submission" date="2022-01" db="EMBL/GenBank/DDBJ databases">
        <title>Collection of gut derived symbiotic bacterial strains cultured from healthy donors.</title>
        <authorList>
            <person name="Lin H."/>
            <person name="Kohout C."/>
            <person name="Waligurski E."/>
            <person name="Pamer E.G."/>
        </authorList>
    </citation>
    <scope>NUCLEOTIDE SEQUENCE</scope>
    <source>
        <strain evidence="1">DFI.1.11</strain>
    </source>
</reference>
<dbReference type="Proteomes" id="UP001200089">
    <property type="component" value="Unassembled WGS sequence"/>
</dbReference>